<organism evidence="1 2">
    <name type="scientific">Micromonospora ureilytica</name>
    <dbReference type="NCBI Taxonomy" id="709868"/>
    <lineage>
        <taxon>Bacteria</taxon>
        <taxon>Bacillati</taxon>
        <taxon>Actinomycetota</taxon>
        <taxon>Actinomycetes</taxon>
        <taxon>Micromonosporales</taxon>
        <taxon>Micromonosporaceae</taxon>
        <taxon>Micromonospora</taxon>
    </lineage>
</organism>
<dbReference type="EMBL" id="JADOTX010000001">
    <property type="protein sequence ID" value="MBG6066680.1"/>
    <property type="molecule type" value="Genomic_DNA"/>
</dbReference>
<accession>A0ABS0JHY6</accession>
<evidence type="ECO:0000313" key="2">
    <source>
        <dbReference type="Proteomes" id="UP000614915"/>
    </source>
</evidence>
<evidence type="ECO:0000313" key="1">
    <source>
        <dbReference type="EMBL" id="MBG6066680.1"/>
    </source>
</evidence>
<dbReference type="PROSITE" id="PS51257">
    <property type="entry name" value="PROKAR_LIPOPROTEIN"/>
    <property type="match status" value="1"/>
</dbReference>
<keyword evidence="2" id="KW-1185">Reference proteome</keyword>
<protein>
    <submittedName>
        <fullName evidence="1">Uncharacterized protein</fullName>
    </submittedName>
</protein>
<sequence>MRGWSPWAGFMGASVVGSCRRTPAGAQPADEP</sequence>
<proteinExistence type="predicted"/>
<gene>
    <name evidence="1" type="ORF">IW248_002967</name>
</gene>
<name>A0ABS0JHY6_9ACTN</name>
<dbReference type="Proteomes" id="UP000614915">
    <property type="component" value="Unassembled WGS sequence"/>
</dbReference>
<comment type="caution">
    <text evidence="1">The sequence shown here is derived from an EMBL/GenBank/DDBJ whole genome shotgun (WGS) entry which is preliminary data.</text>
</comment>
<reference evidence="1 2" key="1">
    <citation type="submission" date="2020-11" db="EMBL/GenBank/DDBJ databases">
        <title>Sequencing the genomes of 1000 actinobacteria strains.</title>
        <authorList>
            <person name="Klenk H.-P."/>
        </authorList>
    </citation>
    <scope>NUCLEOTIDE SEQUENCE [LARGE SCALE GENOMIC DNA]</scope>
    <source>
        <strain evidence="1 2">DSM 101692</strain>
    </source>
</reference>